<sequence>MRKGKIIGNLGVLHLLVVGFWTSCCFASDDAAPTTTLTTHSVRWVKVQVLEHPSKATTLDTTKPLQPRAVESPTKTRSDYPTNTATDTAAFASFTAIGVDDRKVGLRENESLADIPSDVLDPRNKNGTLADPDFGDDVDPFDSEDEDEIAFNSGGFDEHDIGKLTPVSTFSNNGKDDIEQLEPTSTAFPGTLVTATSNPIPKSSSVPNRLHYLWLLFVPVLIVGAFLIFAACRRRRRRPLVGKHFDDGSNIHLEEGPGGLGDFGSRPGVASPPPPYSPPPRIVQAPPIGLAPPPRVARGPGNLLRRLSGSTIATVNTFVEPPPQYGSDRARVDTLVEATPRDEDLAGSITTPAYQHNVEMENLGAARPAPFRVHSMPSHVEEEDDTYDDRAQLPVPLRIPRQAPDALPRAHENVPFPIMMPVPMDFGGRR</sequence>
<feature type="chain" id="PRO_5018331394" description="Mid2 domain-containing protein" evidence="3">
    <location>
        <begin position="28"/>
        <end position="430"/>
    </location>
</feature>
<evidence type="ECO:0000256" key="2">
    <source>
        <dbReference type="SAM" id="Phobius"/>
    </source>
</evidence>
<dbReference type="AlphaFoldDB" id="A0A3N4I1L3"/>
<keyword evidence="2" id="KW-1133">Transmembrane helix</keyword>
<evidence type="ECO:0000313" key="5">
    <source>
        <dbReference type="Proteomes" id="UP000275078"/>
    </source>
</evidence>
<evidence type="ECO:0000256" key="3">
    <source>
        <dbReference type="SAM" id="SignalP"/>
    </source>
</evidence>
<keyword evidence="2" id="KW-0812">Transmembrane</keyword>
<feature type="signal peptide" evidence="3">
    <location>
        <begin position="1"/>
        <end position="27"/>
    </location>
</feature>
<organism evidence="4 5">
    <name type="scientific">Ascobolus immersus RN42</name>
    <dbReference type="NCBI Taxonomy" id="1160509"/>
    <lineage>
        <taxon>Eukaryota</taxon>
        <taxon>Fungi</taxon>
        <taxon>Dikarya</taxon>
        <taxon>Ascomycota</taxon>
        <taxon>Pezizomycotina</taxon>
        <taxon>Pezizomycetes</taxon>
        <taxon>Pezizales</taxon>
        <taxon>Ascobolaceae</taxon>
        <taxon>Ascobolus</taxon>
    </lineage>
</organism>
<feature type="transmembrane region" description="Helical" evidence="2">
    <location>
        <begin position="212"/>
        <end position="232"/>
    </location>
</feature>
<dbReference type="Proteomes" id="UP000275078">
    <property type="component" value="Unassembled WGS sequence"/>
</dbReference>
<keyword evidence="3" id="KW-0732">Signal</keyword>
<keyword evidence="2" id="KW-0472">Membrane</keyword>
<feature type="region of interest" description="Disordered" evidence="1">
    <location>
        <begin position="56"/>
        <end position="84"/>
    </location>
</feature>
<accession>A0A3N4I1L3</accession>
<dbReference type="PROSITE" id="PS51257">
    <property type="entry name" value="PROKAR_LIPOPROTEIN"/>
    <property type="match status" value="1"/>
</dbReference>
<feature type="region of interest" description="Disordered" evidence="1">
    <location>
        <begin position="255"/>
        <end position="275"/>
    </location>
</feature>
<gene>
    <name evidence="4" type="ORF">BJ508DRAFT_154207</name>
</gene>
<keyword evidence="5" id="KW-1185">Reference proteome</keyword>
<name>A0A3N4I1L3_ASCIM</name>
<proteinExistence type="predicted"/>
<evidence type="ECO:0000256" key="1">
    <source>
        <dbReference type="SAM" id="MobiDB-lite"/>
    </source>
</evidence>
<dbReference type="EMBL" id="ML119709">
    <property type="protein sequence ID" value="RPA78578.1"/>
    <property type="molecule type" value="Genomic_DNA"/>
</dbReference>
<protein>
    <recommendedName>
        <fullName evidence="6">Mid2 domain-containing protein</fullName>
    </recommendedName>
</protein>
<reference evidence="4 5" key="1">
    <citation type="journal article" date="2018" name="Nat. Ecol. Evol.">
        <title>Pezizomycetes genomes reveal the molecular basis of ectomycorrhizal truffle lifestyle.</title>
        <authorList>
            <person name="Murat C."/>
            <person name="Payen T."/>
            <person name="Noel B."/>
            <person name="Kuo A."/>
            <person name="Morin E."/>
            <person name="Chen J."/>
            <person name="Kohler A."/>
            <person name="Krizsan K."/>
            <person name="Balestrini R."/>
            <person name="Da Silva C."/>
            <person name="Montanini B."/>
            <person name="Hainaut M."/>
            <person name="Levati E."/>
            <person name="Barry K.W."/>
            <person name="Belfiori B."/>
            <person name="Cichocki N."/>
            <person name="Clum A."/>
            <person name="Dockter R.B."/>
            <person name="Fauchery L."/>
            <person name="Guy J."/>
            <person name="Iotti M."/>
            <person name="Le Tacon F."/>
            <person name="Lindquist E.A."/>
            <person name="Lipzen A."/>
            <person name="Malagnac F."/>
            <person name="Mello A."/>
            <person name="Molinier V."/>
            <person name="Miyauchi S."/>
            <person name="Poulain J."/>
            <person name="Riccioni C."/>
            <person name="Rubini A."/>
            <person name="Sitrit Y."/>
            <person name="Splivallo R."/>
            <person name="Traeger S."/>
            <person name="Wang M."/>
            <person name="Zifcakova L."/>
            <person name="Wipf D."/>
            <person name="Zambonelli A."/>
            <person name="Paolocci F."/>
            <person name="Nowrousian M."/>
            <person name="Ottonello S."/>
            <person name="Baldrian P."/>
            <person name="Spatafora J.W."/>
            <person name="Henrissat B."/>
            <person name="Nagy L.G."/>
            <person name="Aury J.M."/>
            <person name="Wincker P."/>
            <person name="Grigoriev I.V."/>
            <person name="Bonfante P."/>
            <person name="Martin F.M."/>
        </authorList>
    </citation>
    <scope>NUCLEOTIDE SEQUENCE [LARGE SCALE GENOMIC DNA]</scope>
    <source>
        <strain evidence="4 5">RN42</strain>
    </source>
</reference>
<evidence type="ECO:0008006" key="6">
    <source>
        <dbReference type="Google" id="ProtNLM"/>
    </source>
</evidence>
<feature type="region of interest" description="Disordered" evidence="1">
    <location>
        <begin position="117"/>
        <end position="136"/>
    </location>
</feature>
<evidence type="ECO:0000313" key="4">
    <source>
        <dbReference type="EMBL" id="RPA78578.1"/>
    </source>
</evidence>